<dbReference type="InterPro" id="IPR005318">
    <property type="entry name" value="OM_porin_bac"/>
</dbReference>
<organism evidence="5">
    <name type="scientific">Ectopseudomonas oleovorans</name>
    <name type="common">Pseudomonas oleovorans</name>
    <dbReference type="NCBI Taxonomy" id="301"/>
    <lineage>
        <taxon>Bacteria</taxon>
        <taxon>Pseudomonadati</taxon>
        <taxon>Pseudomonadota</taxon>
        <taxon>Gammaproteobacteria</taxon>
        <taxon>Pseudomonadales</taxon>
        <taxon>Pseudomonadaceae</taxon>
        <taxon>Ectopseudomonas</taxon>
    </lineage>
</organism>
<dbReference type="EMBL" id="LR130779">
    <property type="protein sequence ID" value="VDN66555.1"/>
    <property type="molecule type" value="Genomic_DNA"/>
</dbReference>
<sequence>MSKKRQPLFLIATALTTLPCAIHAAGLVEDAHARLEMRNIYFNQDNRSGAANPSKQEEWGQGSCLILPPDIRMVLLVLVSMPWVCWECGSTRERDTLQPAKH</sequence>
<dbReference type="Pfam" id="PF03573">
    <property type="entry name" value="OprD"/>
    <property type="match status" value="1"/>
</dbReference>
<evidence type="ECO:0000313" key="5">
    <source>
        <dbReference type="EMBL" id="VDN66555.1"/>
    </source>
</evidence>
<evidence type="ECO:0008006" key="6">
    <source>
        <dbReference type="Google" id="ProtNLM"/>
    </source>
</evidence>
<comment type="similarity">
    <text evidence="1">Belongs to the outer membrane porin (Opr) (TC 1.B.25) family.</text>
</comment>
<dbReference type="InterPro" id="IPR023614">
    <property type="entry name" value="Porin_dom_sf"/>
</dbReference>
<feature type="signal peptide" evidence="4">
    <location>
        <begin position="1"/>
        <end position="24"/>
    </location>
</feature>
<protein>
    <recommendedName>
        <fullName evidence="6">Outer membrane porin</fullName>
    </recommendedName>
</protein>
<keyword evidence="2" id="KW-0813">Transport</keyword>
<proteinExistence type="inferred from homology"/>
<reference evidence="5" key="1">
    <citation type="submission" date="2018-11" db="EMBL/GenBank/DDBJ databases">
        <authorList>
            <consortium name="Genoscope - CEA"/>
            <person name="William W."/>
        </authorList>
    </citation>
    <scope>NUCLEOTIDE SEQUENCE [LARGE SCALE GENOMIC DNA]</scope>
    <source>
        <strain evidence="5">T9AD</strain>
    </source>
</reference>
<gene>
    <name evidence="5" type="ORF">POT9AD_5580</name>
</gene>
<name>A0A653BD88_ECTOL</name>
<dbReference type="Gene3D" id="2.40.160.10">
    <property type="entry name" value="Porin"/>
    <property type="match status" value="1"/>
</dbReference>
<dbReference type="GO" id="GO:0016020">
    <property type="term" value="C:membrane"/>
    <property type="evidence" value="ECO:0007669"/>
    <property type="project" value="InterPro"/>
</dbReference>
<evidence type="ECO:0000256" key="1">
    <source>
        <dbReference type="ARBA" id="ARBA00009075"/>
    </source>
</evidence>
<keyword evidence="3 4" id="KW-0732">Signal</keyword>
<accession>A0A653BD88</accession>
<evidence type="ECO:0000256" key="4">
    <source>
        <dbReference type="SAM" id="SignalP"/>
    </source>
</evidence>
<evidence type="ECO:0000256" key="2">
    <source>
        <dbReference type="ARBA" id="ARBA00022448"/>
    </source>
</evidence>
<dbReference type="AlphaFoldDB" id="A0A653BD88"/>
<feature type="chain" id="PRO_5025072564" description="Outer membrane porin" evidence="4">
    <location>
        <begin position="25"/>
        <end position="102"/>
    </location>
</feature>
<evidence type="ECO:0000256" key="3">
    <source>
        <dbReference type="ARBA" id="ARBA00022729"/>
    </source>
</evidence>